<dbReference type="PRINTS" id="PR00394">
    <property type="entry name" value="RHSPROTEIN"/>
</dbReference>
<dbReference type="PANTHER" id="PTHR32305">
    <property type="match status" value="1"/>
</dbReference>
<proteinExistence type="predicted"/>
<dbReference type="InterPro" id="IPR022385">
    <property type="entry name" value="Rhs_assc_core"/>
</dbReference>
<name>A0A7Z9CYL8_9ESCH</name>
<feature type="domain" description="Teneurin-like YD-shell" evidence="3">
    <location>
        <begin position="161"/>
        <end position="397"/>
    </location>
</feature>
<evidence type="ECO:0000259" key="3">
    <source>
        <dbReference type="Pfam" id="PF25023"/>
    </source>
</evidence>
<keyword evidence="1" id="KW-0677">Repeat</keyword>
<feature type="region of interest" description="Disordered" evidence="2">
    <location>
        <begin position="111"/>
        <end position="138"/>
    </location>
</feature>
<reference evidence="4 5" key="1">
    <citation type="submission" date="2018-12" db="EMBL/GenBank/DDBJ databases">
        <authorList>
            <consortium name="Pathogen Informatics"/>
        </authorList>
    </citation>
    <scope>NUCLEOTIDE SEQUENCE [LARGE SCALE GENOMIC DNA]</scope>
    <source>
        <strain evidence="4 5">NCTC8196</strain>
    </source>
</reference>
<protein>
    <submittedName>
        <fullName evidence="4">RHS Repeat family protein</fullName>
    </submittedName>
</protein>
<dbReference type="PANTHER" id="PTHR32305:SF15">
    <property type="entry name" value="PROTEIN RHSA-RELATED"/>
    <property type="match status" value="1"/>
</dbReference>
<dbReference type="Proteomes" id="UP000277464">
    <property type="component" value="Chromosome"/>
</dbReference>
<gene>
    <name evidence="4" type="primary">wapA_4</name>
    <name evidence="4" type="ORF">NCTC8196_01002</name>
</gene>
<dbReference type="NCBIfam" id="TIGR01643">
    <property type="entry name" value="YD_repeat_2x"/>
    <property type="match status" value="1"/>
</dbReference>
<dbReference type="InterPro" id="IPR056823">
    <property type="entry name" value="TEN-like_YD-shell"/>
</dbReference>
<dbReference type="Gene3D" id="2.180.10.10">
    <property type="entry name" value="RHS repeat-associated core"/>
    <property type="match status" value="1"/>
</dbReference>
<dbReference type="InterPro" id="IPR050708">
    <property type="entry name" value="T6SS_VgrG/RHS"/>
</dbReference>
<feature type="compositionally biased region" description="Polar residues" evidence="2">
    <location>
        <begin position="120"/>
        <end position="135"/>
    </location>
</feature>
<organism evidence="4 5">
    <name type="scientific">Escherichia marmotae</name>
    <dbReference type="NCBI Taxonomy" id="1499973"/>
    <lineage>
        <taxon>Bacteria</taxon>
        <taxon>Pseudomonadati</taxon>
        <taxon>Pseudomonadota</taxon>
        <taxon>Gammaproteobacteria</taxon>
        <taxon>Enterobacterales</taxon>
        <taxon>Enterobacteriaceae</taxon>
        <taxon>Escherichia</taxon>
    </lineage>
</organism>
<sequence length="544" mass="61578">MPISNPASLSHLALNASGYPVIIQTQGTEGGGRNERQERDALGRLLRSDTQHSTRTFSYNRLDQITEVTLTPTEAGERLHHMQADTVRFAYDRSGWLTTFSGYNADNRLSWQRSLPGGSRSPQQAGNPPTQSDSVTGRDYICNADGEVSGINDKLRGCLVFSYDRSGWLTARTGQMYDHDHYYYDKAGNLLTDEYQGAVMDNRLPGYGRDRYRYNEWGELTERREQQLEWNAQGQLTRVISSNSETRYQYDALGRRISKATYGRHTNQREQRRTTFVWEGFRLLQETTWQGKRTYLYDAEQPYTPVAAITGRGESRKIWYYHTDVTGTVQEVSAADGTLVWAGYQAGFGENRGDISNSGAYFEQPLRLPGQYFDEETGLHYNLFRYYAPECGRFISQGPIGLAGGLNQYAYAPNPLKYIDPLGLTPCAVSNQKANRLLDSGETKVTVRSRSDAEQLFMDRYLGHNYKNMTGESGPSTKNLMEYLTGNKTKAGSYHWDDIKDPSVTKPPYRVSGHGPGNPDGDLPHLQVHQHDGSVIHIFFPWET</sequence>
<dbReference type="NCBIfam" id="TIGR03696">
    <property type="entry name" value="Rhs_assc_core"/>
    <property type="match status" value="1"/>
</dbReference>
<dbReference type="EMBL" id="LR134270">
    <property type="protein sequence ID" value="VED74357.1"/>
    <property type="molecule type" value="Genomic_DNA"/>
</dbReference>
<evidence type="ECO:0000313" key="4">
    <source>
        <dbReference type="EMBL" id="VED74357.1"/>
    </source>
</evidence>
<evidence type="ECO:0000256" key="1">
    <source>
        <dbReference type="ARBA" id="ARBA00022737"/>
    </source>
</evidence>
<accession>A0A7Z9CYL8</accession>
<dbReference type="Pfam" id="PF25023">
    <property type="entry name" value="TEN_YD-shell"/>
    <property type="match status" value="1"/>
</dbReference>
<evidence type="ECO:0000256" key="2">
    <source>
        <dbReference type="SAM" id="MobiDB-lite"/>
    </source>
</evidence>
<evidence type="ECO:0000313" key="5">
    <source>
        <dbReference type="Proteomes" id="UP000277464"/>
    </source>
</evidence>
<dbReference type="InterPro" id="IPR006530">
    <property type="entry name" value="YD"/>
</dbReference>
<dbReference type="AlphaFoldDB" id="A0A7Z9CYL8"/>